<organism evidence="1">
    <name type="scientific">Spongospora subterranea</name>
    <dbReference type="NCBI Taxonomy" id="70186"/>
    <lineage>
        <taxon>Eukaryota</taxon>
        <taxon>Sar</taxon>
        <taxon>Rhizaria</taxon>
        <taxon>Endomyxa</taxon>
        <taxon>Phytomyxea</taxon>
        <taxon>Plasmodiophorida</taxon>
        <taxon>Plasmodiophoridae</taxon>
        <taxon>Spongospora</taxon>
    </lineage>
</organism>
<evidence type="ECO:0000313" key="1">
    <source>
        <dbReference type="EMBL" id="CRZ05696.1"/>
    </source>
</evidence>
<dbReference type="EMBL" id="HACM01005254">
    <property type="protein sequence ID" value="CRZ05696.1"/>
    <property type="molecule type" value="Transcribed_RNA"/>
</dbReference>
<accession>A0A0H5QVQ5</accession>
<proteinExistence type="predicted"/>
<protein>
    <submittedName>
        <fullName evidence="1">Uncharacterized protein</fullName>
    </submittedName>
</protein>
<sequence>MILINLLIDLEMPGKMVYRGGKIQLELGEETCSWCPCICATYHRDQSFLFLMVSLLLARRLVDGTATHADLMCNMVWYKVLLGDARMEGYMEVRKLFFFRKTLLLAWTEVDNTAGQAADFVFRILFDKRILVNEENGWVCQKGRDPG</sequence>
<reference evidence="1" key="1">
    <citation type="submission" date="2015-04" db="EMBL/GenBank/DDBJ databases">
        <title>The genome sequence of the plant pathogenic Rhizarian Plasmodiophora brassicae reveals insights in its biotrophic life cycle and the origin of chitin synthesis.</title>
        <authorList>
            <person name="Schwelm A."/>
            <person name="Fogelqvist J."/>
            <person name="Knaust A."/>
            <person name="Julke S."/>
            <person name="Lilja T."/>
            <person name="Dhandapani V."/>
            <person name="Bonilla-Rosso G."/>
            <person name="Karlsson M."/>
            <person name="Shevchenko A."/>
            <person name="Choi S.R."/>
            <person name="Kim H.G."/>
            <person name="Park J.Y."/>
            <person name="Lim Y.P."/>
            <person name="Ludwig-Muller J."/>
            <person name="Dixelius C."/>
        </authorList>
    </citation>
    <scope>NUCLEOTIDE SEQUENCE</scope>
    <source>
        <tissue evidence="1">Potato root galls</tissue>
    </source>
</reference>
<name>A0A0H5QVQ5_9EUKA</name>
<dbReference type="AlphaFoldDB" id="A0A0H5QVQ5"/>